<protein>
    <recommendedName>
        <fullName evidence="6">Amino acid transporter transmembrane domain-containing protein</fullName>
    </recommendedName>
</protein>
<feature type="non-terminal residue" evidence="7">
    <location>
        <position position="58"/>
    </location>
</feature>
<proteinExistence type="predicted"/>
<gene>
    <name evidence="7" type="ORF">XAT740_LOCUS54958</name>
</gene>
<name>A0A816EVL4_ADIRI</name>
<dbReference type="Proteomes" id="UP000663828">
    <property type="component" value="Unassembled WGS sequence"/>
</dbReference>
<evidence type="ECO:0000256" key="1">
    <source>
        <dbReference type="ARBA" id="ARBA00004370"/>
    </source>
</evidence>
<accession>A0A816EVL4</accession>
<evidence type="ECO:0000256" key="3">
    <source>
        <dbReference type="ARBA" id="ARBA00022989"/>
    </source>
</evidence>
<evidence type="ECO:0000256" key="4">
    <source>
        <dbReference type="ARBA" id="ARBA00023136"/>
    </source>
</evidence>
<feature type="domain" description="Amino acid transporter transmembrane" evidence="6">
    <location>
        <begin position="23"/>
        <end position="57"/>
    </location>
</feature>
<dbReference type="Pfam" id="PF01490">
    <property type="entry name" value="Aa_trans"/>
    <property type="match status" value="1"/>
</dbReference>
<dbReference type="EMBL" id="CAJNOR010010080">
    <property type="protein sequence ID" value="CAF1650944.1"/>
    <property type="molecule type" value="Genomic_DNA"/>
</dbReference>
<dbReference type="GO" id="GO:0016020">
    <property type="term" value="C:membrane"/>
    <property type="evidence" value="ECO:0007669"/>
    <property type="project" value="UniProtKB-SubCell"/>
</dbReference>
<comment type="subcellular location">
    <subcellularLocation>
        <location evidence="1">Membrane</location>
    </subcellularLocation>
</comment>
<keyword evidence="4 5" id="KW-0472">Membrane</keyword>
<keyword evidence="2 5" id="KW-0812">Transmembrane</keyword>
<dbReference type="AlphaFoldDB" id="A0A816EVL4"/>
<evidence type="ECO:0000313" key="7">
    <source>
        <dbReference type="EMBL" id="CAF1650944.1"/>
    </source>
</evidence>
<evidence type="ECO:0000259" key="6">
    <source>
        <dbReference type="Pfam" id="PF01490"/>
    </source>
</evidence>
<sequence>MSFDNSCQDPIIPPSKNILHGGLTVFTAAIFITGEMAGTGLLALPKAMNQAGWYGLIS</sequence>
<feature type="transmembrane region" description="Helical" evidence="5">
    <location>
        <begin position="23"/>
        <end position="44"/>
    </location>
</feature>
<keyword evidence="3 5" id="KW-1133">Transmembrane helix</keyword>
<organism evidence="7 8">
    <name type="scientific">Adineta ricciae</name>
    <name type="common">Rotifer</name>
    <dbReference type="NCBI Taxonomy" id="249248"/>
    <lineage>
        <taxon>Eukaryota</taxon>
        <taxon>Metazoa</taxon>
        <taxon>Spiralia</taxon>
        <taxon>Gnathifera</taxon>
        <taxon>Rotifera</taxon>
        <taxon>Eurotatoria</taxon>
        <taxon>Bdelloidea</taxon>
        <taxon>Adinetida</taxon>
        <taxon>Adinetidae</taxon>
        <taxon>Adineta</taxon>
    </lineage>
</organism>
<comment type="caution">
    <text evidence="7">The sequence shown here is derived from an EMBL/GenBank/DDBJ whole genome shotgun (WGS) entry which is preliminary data.</text>
</comment>
<evidence type="ECO:0000256" key="5">
    <source>
        <dbReference type="SAM" id="Phobius"/>
    </source>
</evidence>
<evidence type="ECO:0000256" key="2">
    <source>
        <dbReference type="ARBA" id="ARBA00022692"/>
    </source>
</evidence>
<reference evidence="7" key="1">
    <citation type="submission" date="2021-02" db="EMBL/GenBank/DDBJ databases">
        <authorList>
            <person name="Nowell W R."/>
        </authorList>
    </citation>
    <scope>NUCLEOTIDE SEQUENCE</scope>
</reference>
<dbReference type="InterPro" id="IPR013057">
    <property type="entry name" value="AA_transpt_TM"/>
</dbReference>
<evidence type="ECO:0000313" key="8">
    <source>
        <dbReference type="Proteomes" id="UP000663828"/>
    </source>
</evidence>
<keyword evidence="8" id="KW-1185">Reference proteome</keyword>